<comment type="domain">
    <text evidence="6">The N-terminal region contains the highly conserved SGGXDS motif, predicted to be a P-loop motif involved in ATP binding.</text>
</comment>
<keyword evidence="3 6" id="KW-0547">Nucleotide-binding</keyword>
<dbReference type="CDD" id="cd01992">
    <property type="entry name" value="TilS_N"/>
    <property type="match status" value="1"/>
</dbReference>
<evidence type="ECO:0000256" key="2">
    <source>
        <dbReference type="ARBA" id="ARBA00022694"/>
    </source>
</evidence>
<dbReference type="RefSeq" id="WP_343065595.1">
    <property type="nucleotide sequence ID" value="NZ_BAABEG010000001.1"/>
</dbReference>
<evidence type="ECO:0000256" key="4">
    <source>
        <dbReference type="ARBA" id="ARBA00022840"/>
    </source>
</evidence>
<dbReference type="PANTHER" id="PTHR43033:SF1">
    <property type="entry name" value="TRNA(ILE)-LYSIDINE SYNTHASE-RELATED"/>
    <property type="match status" value="1"/>
</dbReference>
<comment type="caution">
    <text evidence="8">The sequence shown here is derived from an EMBL/GenBank/DDBJ whole genome shotgun (WGS) entry which is preliminary data.</text>
</comment>
<comment type="subcellular location">
    <subcellularLocation>
        <location evidence="6">Cytoplasm</location>
    </subcellularLocation>
</comment>
<feature type="domain" description="tRNA(Ile)-lysidine/2-thiocytidine synthase N-terminal" evidence="7">
    <location>
        <begin position="25"/>
        <end position="204"/>
    </location>
</feature>
<accession>A0A7X0FAV4</accession>
<dbReference type="Pfam" id="PF01171">
    <property type="entry name" value="ATP_bind_3"/>
    <property type="match status" value="1"/>
</dbReference>
<dbReference type="InterPro" id="IPR014729">
    <property type="entry name" value="Rossmann-like_a/b/a_fold"/>
</dbReference>
<dbReference type="NCBIfam" id="TIGR02432">
    <property type="entry name" value="lysidine_TilS_N"/>
    <property type="match status" value="1"/>
</dbReference>
<evidence type="ECO:0000313" key="8">
    <source>
        <dbReference type="EMBL" id="MBB6356108.1"/>
    </source>
</evidence>
<keyword evidence="4 6" id="KW-0067">ATP-binding</keyword>
<comment type="catalytic activity">
    <reaction evidence="5 6">
        <text>cytidine(34) in tRNA(Ile2) + L-lysine + ATP = lysidine(34) in tRNA(Ile2) + AMP + diphosphate + H(+)</text>
        <dbReference type="Rhea" id="RHEA:43744"/>
        <dbReference type="Rhea" id="RHEA-COMP:10625"/>
        <dbReference type="Rhea" id="RHEA-COMP:10670"/>
        <dbReference type="ChEBI" id="CHEBI:15378"/>
        <dbReference type="ChEBI" id="CHEBI:30616"/>
        <dbReference type="ChEBI" id="CHEBI:32551"/>
        <dbReference type="ChEBI" id="CHEBI:33019"/>
        <dbReference type="ChEBI" id="CHEBI:82748"/>
        <dbReference type="ChEBI" id="CHEBI:83665"/>
        <dbReference type="ChEBI" id="CHEBI:456215"/>
        <dbReference type="EC" id="6.3.4.19"/>
    </reaction>
</comment>
<evidence type="ECO:0000259" key="7">
    <source>
        <dbReference type="Pfam" id="PF01171"/>
    </source>
</evidence>
<dbReference type="GO" id="GO:0032267">
    <property type="term" value="F:tRNA(Ile)-lysidine synthase activity"/>
    <property type="evidence" value="ECO:0007669"/>
    <property type="project" value="UniProtKB-EC"/>
</dbReference>
<dbReference type="EMBL" id="JACHOU010000011">
    <property type="protein sequence ID" value="MBB6356108.1"/>
    <property type="molecule type" value="Genomic_DNA"/>
</dbReference>
<dbReference type="PANTHER" id="PTHR43033">
    <property type="entry name" value="TRNA(ILE)-LYSIDINE SYNTHASE-RELATED"/>
    <property type="match status" value="1"/>
</dbReference>
<sequence length="451" mass="47445">MLTQPTDTDFFPDFSGFDFAAHTTIVAAVSGGSDSTALLLLLQAHLARHAPSTRLMAVTVDHGLRPGSGAEAEQVARLCASHGIAHRTMRWRGDKPSTGIPAAARDARYDLLAEAARAAGATVVATGHTANDQAETVLMRGMRGAGRGSAGMAPATLFDGGIWIVRPLLGQRRDRLRAALSIRGIGWLDDPTNTDLAYERPRVRLSLGDEGRERIEQALAEAQQAGETRTELGERAAKLMAGLAGKVAPGLLRLDPSFLHAPDRDAACYALRILIAVAGGVPHLPDETRVQGLLARLANNIAADKPARATLSRALVDARRTGIFVLREDRGLPAPATLAGGIWDGRYRLKPSEQGTGLAVAPVGPITARTLPVEGTAPESLVRSALAAEPASWRGEAFAGLLSREGTNPVAAPWARFLPAFDLAPARALQNLIGTAYVPDPPCRGHIGVGA</sequence>
<dbReference type="Proteomes" id="UP000536262">
    <property type="component" value="Unassembled WGS sequence"/>
</dbReference>
<dbReference type="InterPro" id="IPR012094">
    <property type="entry name" value="tRNA_Ile_lys_synt"/>
</dbReference>
<proteinExistence type="inferred from homology"/>
<gene>
    <name evidence="6" type="primary">tilS</name>
    <name evidence="8" type="ORF">GGR00_003913</name>
</gene>
<evidence type="ECO:0000256" key="1">
    <source>
        <dbReference type="ARBA" id="ARBA00022598"/>
    </source>
</evidence>
<dbReference type="GO" id="GO:0006400">
    <property type="term" value="P:tRNA modification"/>
    <property type="evidence" value="ECO:0007669"/>
    <property type="project" value="UniProtKB-UniRule"/>
</dbReference>
<keyword evidence="2 6" id="KW-0819">tRNA processing</keyword>
<protein>
    <recommendedName>
        <fullName evidence="6">tRNA(Ile)-lysidine synthase</fullName>
        <ecNumber evidence="6">6.3.4.19</ecNumber>
    </recommendedName>
    <alternativeName>
        <fullName evidence="6">tRNA(Ile)-2-lysyl-cytidine synthase</fullName>
    </alternativeName>
    <alternativeName>
        <fullName evidence="6">tRNA(Ile)-lysidine synthetase</fullName>
    </alternativeName>
</protein>
<dbReference type="SUPFAM" id="SSF52402">
    <property type="entry name" value="Adenine nucleotide alpha hydrolases-like"/>
    <property type="match status" value="1"/>
</dbReference>
<name>A0A7X0FAV4_9HYPH</name>
<evidence type="ECO:0000256" key="5">
    <source>
        <dbReference type="ARBA" id="ARBA00048539"/>
    </source>
</evidence>
<dbReference type="InterPro" id="IPR011063">
    <property type="entry name" value="TilS/TtcA_N"/>
</dbReference>
<evidence type="ECO:0000313" key="9">
    <source>
        <dbReference type="Proteomes" id="UP000536262"/>
    </source>
</evidence>
<dbReference type="Gene3D" id="3.40.50.620">
    <property type="entry name" value="HUPs"/>
    <property type="match status" value="1"/>
</dbReference>
<keyword evidence="9" id="KW-1185">Reference proteome</keyword>
<organism evidence="8 9">
    <name type="scientific">Aminobacter aganoensis</name>
    <dbReference type="NCBI Taxonomy" id="83264"/>
    <lineage>
        <taxon>Bacteria</taxon>
        <taxon>Pseudomonadati</taxon>
        <taxon>Pseudomonadota</taxon>
        <taxon>Alphaproteobacteria</taxon>
        <taxon>Hyphomicrobiales</taxon>
        <taxon>Phyllobacteriaceae</taxon>
        <taxon>Aminobacter</taxon>
    </lineage>
</organism>
<keyword evidence="6" id="KW-0963">Cytoplasm</keyword>
<dbReference type="GO" id="GO:0005737">
    <property type="term" value="C:cytoplasm"/>
    <property type="evidence" value="ECO:0007669"/>
    <property type="project" value="UniProtKB-SubCell"/>
</dbReference>
<comment type="similarity">
    <text evidence="6">Belongs to the tRNA(Ile)-lysidine synthase family.</text>
</comment>
<dbReference type="EC" id="6.3.4.19" evidence="6"/>
<reference evidence="8 9" key="1">
    <citation type="submission" date="2020-08" db="EMBL/GenBank/DDBJ databases">
        <title>Genomic Encyclopedia of Type Strains, Phase IV (KMG-IV): sequencing the most valuable type-strain genomes for metagenomic binning, comparative biology and taxonomic classification.</title>
        <authorList>
            <person name="Goeker M."/>
        </authorList>
    </citation>
    <scope>NUCLEOTIDE SEQUENCE [LARGE SCALE GENOMIC DNA]</scope>
    <source>
        <strain evidence="8 9">DSM 7051</strain>
    </source>
</reference>
<dbReference type="InterPro" id="IPR012795">
    <property type="entry name" value="tRNA_Ile_lys_synt_N"/>
</dbReference>
<evidence type="ECO:0000256" key="3">
    <source>
        <dbReference type="ARBA" id="ARBA00022741"/>
    </source>
</evidence>
<dbReference type="GO" id="GO:0005524">
    <property type="term" value="F:ATP binding"/>
    <property type="evidence" value="ECO:0007669"/>
    <property type="project" value="UniProtKB-UniRule"/>
</dbReference>
<dbReference type="HAMAP" id="MF_01161">
    <property type="entry name" value="tRNA_Ile_lys_synt"/>
    <property type="match status" value="1"/>
</dbReference>
<evidence type="ECO:0000256" key="6">
    <source>
        <dbReference type="HAMAP-Rule" id="MF_01161"/>
    </source>
</evidence>
<feature type="binding site" evidence="6">
    <location>
        <begin position="30"/>
        <end position="35"/>
    </location>
    <ligand>
        <name>ATP</name>
        <dbReference type="ChEBI" id="CHEBI:30616"/>
    </ligand>
</feature>
<comment type="function">
    <text evidence="6">Ligates lysine onto the cytidine present at position 34 of the AUA codon-specific tRNA(Ile) that contains the anticodon CAU, in an ATP-dependent manner. Cytidine is converted to lysidine, thus changing the amino acid specificity of the tRNA from methionine to isoleucine.</text>
</comment>
<keyword evidence="1 6" id="KW-0436">Ligase</keyword>
<dbReference type="AlphaFoldDB" id="A0A7X0FAV4"/>